<evidence type="ECO:0000313" key="3">
    <source>
        <dbReference type="Proteomes" id="UP001499978"/>
    </source>
</evidence>
<dbReference type="PANTHER" id="PTHR43646:SF3">
    <property type="entry name" value="SLR1566 PROTEIN"/>
    <property type="match status" value="1"/>
</dbReference>
<name>A0ABP6AHJ4_9ACTN</name>
<dbReference type="Gene3D" id="3.90.550.10">
    <property type="entry name" value="Spore Coat Polysaccharide Biosynthesis Protein SpsA, Chain A"/>
    <property type="match status" value="1"/>
</dbReference>
<organism evidence="2 3">
    <name type="scientific">Pilimelia columellifera subsp. columellifera</name>
    <dbReference type="NCBI Taxonomy" id="706583"/>
    <lineage>
        <taxon>Bacteria</taxon>
        <taxon>Bacillati</taxon>
        <taxon>Actinomycetota</taxon>
        <taxon>Actinomycetes</taxon>
        <taxon>Micromonosporales</taxon>
        <taxon>Micromonosporaceae</taxon>
        <taxon>Pilimelia</taxon>
    </lineage>
</organism>
<evidence type="ECO:0000313" key="2">
    <source>
        <dbReference type="EMBL" id="GAA2515168.1"/>
    </source>
</evidence>
<dbReference type="Proteomes" id="UP001499978">
    <property type="component" value="Unassembled WGS sequence"/>
</dbReference>
<protein>
    <submittedName>
        <fullName evidence="2">Glycosyltransferase family 2 protein</fullName>
    </submittedName>
</protein>
<comment type="caution">
    <text evidence="2">The sequence shown here is derived from an EMBL/GenBank/DDBJ whole genome shotgun (WGS) entry which is preliminary data.</text>
</comment>
<keyword evidence="3" id="KW-1185">Reference proteome</keyword>
<sequence>MSRALATAVAAFHLVKTAGLLNNLAAFPTLRRAGRTVRAGRVSLLVPTRDEAGRLPEALPGLLAQDVDEILILDDESTDGTAEIARAVTDPRLRLLPGRPKPEGWVGKNWACHQLAEAATGDLLVFCDADVRLAPGAVGALRDQIDAQRADVFSVFPRQLTGTLGERLLTPLIDDVLLSFLPHQLLDAPAPSAATANGQLLAFSRNAYDRIGGHHAVRAEIVEDVALGRWARQVGLKLGLALGGDLIRVRMYESYGEAVRGFGKSMRAAHGGSDLALAASAGWHLAAYTLPWLRWRDGSLWRASALAAVAQRLLVNAKTGRGAYAEAVLPPVTALAALPVYAVAMRRTATWKGRDYPVPAGRIGDHTTGAR</sequence>
<accession>A0ABP6AHJ4</accession>
<dbReference type="InterPro" id="IPR001173">
    <property type="entry name" value="Glyco_trans_2-like"/>
</dbReference>
<reference evidence="3" key="1">
    <citation type="journal article" date="2019" name="Int. J. Syst. Evol. Microbiol.">
        <title>The Global Catalogue of Microorganisms (GCM) 10K type strain sequencing project: providing services to taxonomists for standard genome sequencing and annotation.</title>
        <authorList>
            <consortium name="The Broad Institute Genomics Platform"/>
            <consortium name="The Broad Institute Genome Sequencing Center for Infectious Disease"/>
            <person name="Wu L."/>
            <person name="Ma J."/>
        </authorList>
    </citation>
    <scope>NUCLEOTIDE SEQUENCE [LARGE SCALE GENOMIC DNA]</scope>
    <source>
        <strain evidence="3">JCM 3367</strain>
    </source>
</reference>
<dbReference type="Pfam" id="PF00535">
    <property type="entry name" value="Glycos_transf_2"/>
    <property type="match status" value="1"/>
</dbReference>
<dbReference type="EMBL" id="BAAARY010000003">
    <property type="protein sequence ID" value="GAA2515168.1"/>
    <property type="molecule type" value="Genomic_DNA"/>
</dbReference>
<dbReference type="RefSeq" id="WP_344168762.1">
    <property type="nucleotide sequence ID" value="NZ_BAAARY010000003.1"/>
</dbReference>
<evidence type="ECO:0000259" key="1">
    <source>
        <dbReference type="Pfam" id="PF00535"/>
    </source>
</evidence>
<dbReference type="PANTHER" id="PTHR43646">
    <property type="entry name" value="GLYCOSYLTRANSFERASE"/>
    <property type="match status" value="1"/>
</dbReference>
<proteinExistence type="predicted"/>
<feature type="domain" description="Glycosyltransferase 2-like" evidence="1">
    <location>
        <begin position="43"/>
        <end position="158"/>
    </location>
</feature>
<gene>
    <name evidence="2" type="ORF">GCM10010201_09300</name>
</gene>
<dbReference type="SUPFAM" id="SSF53448">
    <property type="entry name" value="Nucleotide-diphospho-sugar transferases"/>
    <property type="match status" value="1"/>
</dbReference>
<dbReference type="InterPro" id="IPR029044">
    <property type="entry name" value="Nucleotide-diphossugar_trans"/>
</dbReference>